<feature type="compositionally biased region" description="Polar residues" evidence="1">
    <location>
        <begin position="356"/>
        <end position="383"/>
    </location>
</feature>
<dbReference type="GeneID" id="19142161"/>
<accession>W6Y8R3</accession>
<dbReference type="EMBL" id="KI964652">
    <property type="protein sequence ID" value="EUC31754.1"/>
    <property type="molecule type" value="Genomic_DNA"/>
</dbReference>
<keyword evidence="4" id="KW-1185">Reference proteome</keyword>
<evidence type="ECO:0000256" key="2">
    <source>
        <dbReference type="SAM" id="SignalP"/>
    </source>
</evidence>
<name>W6Y8R3_COCC2</name>
<feature type="compositionally biased region" description="Polar residues" evidence="1">
    <location>
        <begin position="328"/>
        <end position="347"/>
    </location>
</feature>
<feature type="chain" id="PRO_5004885421" evidence="2">
    <location>
        <begin position="18"/>
        <end position="660"/>
    </location>
</feature>
<dbReference type="OrthoDB" id="3928002at2759"/>
<evidence type="ECO:0000256" key="1">
    <source>
        <dbReference type="SAM" id="MobiDB-lite"/>
    </source>
</evidence>
<protein>
    <submittedName>
        <fullName evidence="3">Uncharacterized protein</fullName>
    </submittedName>
</protein>
<feature type="compositionally biased region" description="Basic and acidic residues" evidence="1">
    <location>
        <begin position="299"/>
        <end position="308"/>
    </location>
</feature>
<dbReference type="Proteomes" id="UP000053841">
    <property type="component" value="Unassembled WGS sequence"/>
</dbReference>
<reference evidence="3 4" key="1">
    <citation type="journal article" date="2013" name="PLoS Genet.">
        <title>Comparative genome structure, secondary metabolite, and effector coding capacity across Cochliobolus pathogens.</title>
        <authorList>
            <person name="Condon B.J."/>
            <person name="Leng Y."/>
            <person name="Wu D."/>
            <person name="Bushley K.E."/>
            <person name="Ohm R.A."/>
            <person name="Otillar R."/>
            <person name="Martin J."/>
            <person name="Schackwitz W."/>
            <person name="Grimwood J."/>
            <person name="MohdZainudin N."/>
            <person name="Xue C."/>
            <person name="Wang R."/>
            <person name="Manning V.A."/>
            <person name="Dhillon B."/>
            <person name="Tu Z.J."/>
            <person name="Steffenson B.J."/>
            <person name="Salamov A."/>
            <person name="Sun H."/>
            <person name="Lowry S."/>
            <person name="LaButti K."/>
            <person name="Han J."/>
            <person name="Copeland A."/>
            <person name="Lindquist E."/>
            <person name="Barry K."/>
            <person name="Schmutz J."/>
            <person name="Baker S.E."/>
            <person name="Ciuffetti L.M."/>
            <person name="Grigoriev I.V."/>
            <person name="Zhong S."/>
            <person name="Turgeon B.G."/>
        </authorList>
    </citation>
    <scope>NUCLEOTIDE SEQUENCE [LARGE SCALE GENOMIC DNA]</scope>
    <source>
        <strain evidence="3 4">26-R-13</strain>
    </source>
</reference>
<keyword evidence="2" id="KW-0732">Signal</keyword>
<gene>
    <name evidence="3" type="ORF">COCCADRAFT_100486</name>
</gene>
<evidence type="ECO:0000313" key="3">
    <source>
        <dbReference type="EMBL" id="EUC31754.1"/>
    </source>
</evidence>
<feature type="compositionally biased region" description="Basic and acidic residues" evidence="1">
    <location>
        <begin position="401"/>
        <end position="414"/>
    </location>
</feature>
<feature type="region of interest" description="Disordered" evidence="1">
    <location>
        <begin position="641"/>
        <end position="660"/>
    </location>
</feature>
<feature type="compositionally biased region" description="Low complexity" evidence="1">
    <location>
        <begin position="204"/>
        <end position="213"/>
    </location>
</feature>
<dbReference type="eggNOG" id="ENOG502S5CN">
    <property type="taxonomic scope" value="Eukaryota"/>
</dbReference>
<sequence length="660" mass="72292">MVLSILIATITAPGLLGSQEAIRQSQSKEKREEHRARRCNLIATCVKSSNRSREINGRQVVLRNGKLWIDTGTEDGSPLGHPYAGYYLPYPDTKYEGLVTTITDVAPIMNWVYIDKDTCEVKYGVRADAQPNLTGPFDCTRQDRRLTFDGWEGWCAVEQAPGLWGLYFDLNDDGLKSKLEPGTRVLEIELSRKEKRFQKETNARQQDQTTTRTVDTKEEAPVDQPLAPEPLVPNPGVGGEKRSEEGAQESYKYRPMKIPKSIFENPPPMIESLVFRAPSPPPAYTPATREEPENAAETNKPETAKSEEPIAGPVINIQDTNVPDVDDQQVTGQSVSEPEQPQSTPDNTVRAPPIETESSPLVSQSPPTKESRTTPKLNRNSGSRALAQALKFEAMAAAQNSKDELRGRSNERRSRVNSNTSSMYSNDGEVLEEAVAVSVRPQPSPTPAPLALAVSKTKQALALAMRPQQPVVERPAPNPSIERPITPPRQRALSVREDPAVSGPVRASSSQRLTASRTSQNSQSSAKRSTSQTSNQRPPSARQQRERSSSEQPVLARPSPRPTVQSGPGPGRPSLARTMTTGKGNQGMSNRIGGGYVGRERNMSSSGRQIALPIAPNRSRSATVGRKTTSALFREIDDLVSLEDKGSASTNTRGKDERRK</sequence>
<feature type="region of interest" description="Disordered" evidence="1">
    <location>
        <begin position="197"/>
        <end position="253"/>
    </location>
</feature>
<dbReference type="KEGG" id="bze:COCCADRAFT_100486"/>
<feature type="compositionally biased region" description="Polar residues" evidence="1">
    <location>
        <begin position="507"/>
        <end position="535"/>
    </location>
</feature>
<proteinExistence type="predicted"/>
<feature type="signal peptide" evidence="2">
    <location>
        <begin position="1"/>
        <end position="17"/>
    </location>
</feature>
<feature type="compositionally biased region" description="Polar residues" evidence="1">
    <location>
        <begin position="577"/>
        <end position="589"/>
    </location>
</feature>
<organism evidence="3 4">
    <name type="scientific">Cochliobolus carbonum (strain 26-R-13)</name>
    <name type="common">Maize leaf spot fungus</name>
    <name type="synonym">Bipolaris zeicola</name>
    <dbReference type="NCBI Taxonomy" id="930089"/>
    <lineage>
        <taxon>Eukaryota</taxon>
        <taxon>Fungi</taxon>
        <taxon>Dikarya</taxon>
        <taxon>Ascomycota</taxon>
        <taxon>Pezizomycotina</taxon>
        <taxon>Dothideomycetes</taxon>
        <taxon>Pleosporomycetidae</taxon>
        <taxon>Pleosporales</taxon>
        <taxon>Pleosporineae</taxon>
        <taxon>Pleosporaceae</taxon>
        <taxon>Bipolaris</taxon>
    </lineage>
</organism>
<dbReference type="AlphaFoldDB" id="W6Y8R3"/>
<dbReference type="RefSeq" id="XP_007713965.1">
    <property type="nucleotide sequence ID" value="XM_007715775.1"/>
</dbReference>
<dbReference type="PANTHER" id="PTHR38049">
    <property type="entry name" value="RICIN B LECTIN DOMAIN-CONTAINING PROTEIN"/>
    <property type="match status" value="1"/>
</dbReference>
<dbReference type="PANTHER" id="PTHR38049:SF2">
    <property type="entry name" value="RICIN B LECTIN DOMAIN-CONTAINING PROTEIN"/>
    <property type="match status" value="1"/>
</dbReference>
<feature type="region of interest" description="Disordered" evidence="1">
    <location>
        <begin position="271"/>
        <end position="429"/>
    </location>
</feature>
<feature type="region of interest" description="Disordered" evidence="1">
    <location>
        <begin position="459"/>
        <end position="604"/>
    </location>
</feature>
<dbReference type="HOGENOM" id="CLU_415666_0_0_1"/>
<evidence type="ECO:0000313" key="4">
    <source>
        <dbReference type="Proteomes" id="UP000053841"/>
    </source>
</evidence>